<evidence type="ECO:0000313" key="3">
    <source>
        <dbReference type="EMBL" id="VFK59370.1"/>
    </source>
</evidence>
<accession>A0A451A009</accession>
<dbReference type="PANTHER" id="PTHR43081">
    <property type="entry name" value="ADENYLATE CYCLASE, TERMINAL-DIFFERENTIATION SPECIFIC-RELATED"/>
    <property type="match status" value="1"/>
</dbReference>
<dbReference type="Gene3D" id="3.30.70.1230">
    <property type="entry name" value="Nucleotide cyclase"/>
    <property type="match status" value="1"/>
</dbReference>
<keyword evidence="1" id="KW-1133">Transmembrane helix</keyword>
<evidence type="ECO:0000313" key="4">
    <source>
        <dbReference type="EMBL" id="VFK67945.1"/>
    </source>
</evidence>
<dbReference type="EMBL" id="CAADFY010000173">
    <property type="protein sequence ID" value="VFK59370.1"/>
    <property type="molecule type" value="Genomic_DNA"/>
</dbReference>
<name>A0A451A009_9GAMM</name>
<dbReference type="PROSITE" id="PS50125">
    <property type="entry name" value="GUANYLATE_CYCLASE_2"/>
    <property type="match status" value="1"/>
</dbReference>
<keyword evidence="1" id="KW-0812">Transmembrane</keyword>
<dbReference type="SMART" id="SM01080">
    <property type="entry name" value="CHASE2"/>
    <property type="match status" value="1"/>
</dbReference>
<feature type="domain" description="Guanylate cyclase" evidence="2">
    <location>
        <begin position="383"/>
        <end position="519"/>
    </location>
</feature>
<dbReference type="InterPro" id="IPR007890">
    <property type="entry name" value="CHASE2"/>
</dbReference>
<sequence length="579" mass="63421">MDDESLSLFPTTPLVFWGPHFARAIKVLDKVGAKVIGLDFLFSVSAEAWIARFDDSRQGATYDIPLRTQLNKGKTILLGMVGRDTKGRGRLLLPVPDLLYALPNGTADVGLGNMSTYADGVVRQFRPAFSEDEIQPRLGFGILLARRAAGKDPLLDAGKLENGKSDDGTVTAMTTPRPIGFVGPPGTISKISFARLLDTHALEYRAVQALRGKVVIIAADFTGIQDIHPTPYTSGRLFGQGEFMTGAEVHANIVETLLSGRYPRAAMAWFVALGTLGVLGIVVLGYSLLNPWLGLSVGLVFAALWAVGSYLGFLLDWQIPVIGTQAGLFTAYLGCMGFRLADEKRFSHKIKGLFLRYFGSEVTDRFLTFGESTRLGGERKVVTVLISDIRNFTTIAEYLQPEEVVEMLNVYFGNVSRSIKEEGGRIDKFMGDAVMAVFGDLSDEQDHAWRAMRTARKIEMLSMKFRDWVTKRFANHDLSDFSVGIGINTGPVVIGNIGAEDRMEYTVIGDTVNVASRIQGVCKDLGCIVLASRATVAEIAEDRLICGRCREVSVKGHRKKIQVFEIHGLRDEDSALGYS</sequence>
<proteinExistence type="predicted"/>
<reference evidence="3" key="1">
    <citation type="submission" date="2019-02" db="EMBL/GenBank/DDBJ databases">
        <authorList>
            <person name="Gruber-Vodicka R. H."/>
            <person name="Seah K. B. B."/>
        </authorList>
    </citation>
    <scope>NUCLEOTIDE SEQUENCE</scope>
    <source>
        <strain evidence="4">BECK_BY2</strain>
        <strain evidence="3">BECK_BY3</strain>
    </source>
</reference>
<feature type="transmembrane region" description="Helical" evidence="1">
    <location>
        <begin position="319"/>
        <end position="341"/>
    </location>
</feature>
<dbReference type="Pfam" id="PF05226">
    <property type="entry name" value="CHASE2"/>
    <property type="match status" value="1"/>
</dbReference>
<dbReference type="SMART" id="SM00044">
    <property type="entry name" value="CYCc"/>
    <property type="match status" value="1"/>
</dbReference>
<dbReference type="InterPro" id="IPR050697">
    <property type="entry name" value="Adenylyl/Guanylyl_Cyclase_3/4"/>
</dbReference>
<dbReference type="InterPro" id="IPR001054">
    <property type="entry name" value="A/G_cyclase"/>
</dbReference>
<feature type="transmembrane region" description="Helical" evidence="1">
    <location>
        <begin position="293"/>
        <end position="313"/>
    </location>
</feature>
<dbReference type="AlphaFoldDB" id="A0A451A009"/>
<feature type="transmembrane region" description="Helical" evidence="1">
    <location>
        <begin position="266"/>
        <end position="286"/>
    </location>
</feature>
<dbReference type="SUPFAM" id="SSF55073">
    <property type="entry name" value="Nucleotide cyclase"/>
    <property type="match status" value="1"/>
</dbReference>
<organism evidence="3">
    <name type="scientific">Candidatus Kentrum sp. TUN</name>
    <dbReference type="NCBI Taxonomy" id="2126343"/>
    <lineage>
        <taxon>Bacteria</taxon>
        <taxon>Pseudomonadati</taxon>
        <taxon>Pseudomonadota</taxon>
        <taxon>Gammaproteobacteria</taxon>
        <taxon>Candidatus Kentrum</taxon>
    </lineage>
</organism>
<dbReference type="GO" id="GO:0009190">
    <property type="term" value="P:cyclic nucleotide biosynthetic process"/>
    <property type="evidence" value="ECO:0007669"/>
    <property type="project" value="InterPro"/>
</dbReference>
<dbReference type="GO" id="GO:0035556">
    <property type="term" value="P:intracellular signal transduction"/>
    <property type="evidence" value="ECO:0007669"/>
    <property type="project" value="InterPro"/>
</dbReference>
<evidence type="ECO:0000259" key="2">
    <source>
        <dbReference type="PROSITE" id="PS50125"/>
    </source>
</evidence>
<dbReference type="InterPro" id="IPR029787">
    <property type="entry name" value="Nucleotide_cyclase"/>
</dbReference>
<dbReference type="GO" id="GO:0004016">
    <property type="term" value="F:adenylate cyclase activity"/>
    <property type="evidence" value="ECO:0007669"/>
    <property type="project" value="UniProtKB-ARBA"/>
</dbReference>
<dbReference type="Pfam" id="PF00211">
    <property type="entry name" value="Guanylate_cyc"/>
    <property type="match status" value="1"/>
</dbReference>
<evidence type="ECO:0000256" key="1">
    <source>
        <dbReference type="SAM" id="Phobius"/>
    </source>
</evidence>
<dbReference type="EMBL" id="CAADFV010000170">
    <property type="protein sequence ID" value="VFK67945.1"/>
    <property type="molecule type" value="Genomic_DNA"/>
</dbReference>
<dbReference type="CDD" id="cd07302">
    <property type="entry name" value="CHD"/>
    <property type="match status" value="1"/>
</dbReference>
<protein>
    <submittedName>
        <fullName evidence="3">Adenylate cyclase</fullName>
    </submittedName>
</protein>
<keyword evidence="1" id="KW-0472">Membrane</keyword>
<gene>
    <name evidence="4" type="ORF">BECKTUN1418E_GA0071001_11705</name>
    <name evidence="3" type="ORF">BECKTUN1418F_GA0071002_11735</name>
</gene>
<dbReference type="PANTHER" id="PTHR43081:SF1">
    <property type="entry name" value="ADENYLATE CYCLASE, TERMINAL-DIFFERENTIATION SPECIFIC"/>
    <property type="match status" value="1"/>
</dbReference>